<dbReference type="AlphaFoldDB" id="A0AAW8QZC2"/>
<proteinExistence type="predicted"/>
<keyword evidence="1" id="KW-1133">Transmembrane helix</keyword>
<protein>
    <submittedName>
        <fullName evidence="2">Uncharacterized protein</fullName>
    </submittedName>
</protein>
<gene>
    <name evidence="2" type="ORF">RM544_04920</name>
</gene>
<evidence type="ECO:0000256" key="1">
    <source>
        <dbReference type="SAM" id="Phobius"/>
    </source>
</evidence>
<dbReference type="RefSeq" id="WP_311360637.1">
    <property type="nucleotide sequence ID" value="NZ_JAVRIE010000001.1"/>
</dbReference>
<dbReference type="EMBL" id="JAVRIE010000001">
    <property type="protein sequence ID" value="MDT0581869.1"/>
    <property type="molecule type" value="Genomic_DNA"/>
</dbReference>
<reference evidence="2 3" key="1">
    <citation type="submission" date="2023-09" db="EMBL/GenBank/DDBJ databases">
        <authorList>
            <person name="Rey-Velasco X."/>
        </authorList>
    </citation>
    <scope>NUCLEOTIDE SEQUENCE [LARGE SCALE GENOMIC DNA]</scope>
    <source>
        <strain evidence="2 3">W409</strain>
    </source>
</reference>
<evidence type="ECO:0000313" key="2">
    <source>
        <dbReference type="EMBL" id="MDT0581869.1"/>
    </source>
</evidence>
<dbReference type="Proteomes" id="UP001249020">
    <property type="component" value="Unassembled WGS sequence"/>
</dbReference>
<sequence length="57" mass="6406">MTAILGILAVLFISLIIIVPMLEKSEVRISPETQSKIAKWIIPLLLVMVVVQLFLFL</sequence>
<keyword evidence="3" id="KW-1185">Reference proteome</keyword>
<evidence type="ECO:0000313" key="3">
    <source>
        <dbReference type="Proteomes" id="UP001249020"/>
    </source>
</evidence>
<organism evidence="2 3">
    <name type="scientific">Brumicola blandensis</name>
    <dbReference type="NCBI Taxonomy" id="3075611"/>
    <lineage>
        <taxon>Bacteria</taxon>
        <taxon>Pseudomonadati</taxon>
        <taxon>Pseudomonadota</taxon>
        <taxon>Gammaproteobacteria</taxon>
        <taxon>Alteromonadales</taxon>
        <taxon>Alteromonadaceae</taxon>
        <taxon>Brumicola</taxon>
    </lineage>
</organism>
<accession>A0AAW8QZC2</accession>
<comment type="caution">
    <text evidence="2">The sequence shown here is derived from an EMBL/GenBank/DDBJ whole genome shotgun (WGS) entry which is preliminary data.</text>
</comment>
<keyword evidence="1" id="KW-0472">Membrane</keyword>
<name>A0AAW8QZC2_9ALTE</name>
<feature type="transmembrane region" description="Helical" evidence="1">
    <location>
        <begin position="6"/>
        <end position="25"/>
    </location>
</feature>
<keyword evidence="1" id="KW-0812">Transmembrane</keyword>
<feature type="transmembrane region" description="Helical" evidence="1">
    <location>
        <begin position="37"/>
        <end position="56"/>
    </location>
</feature>